<dbReference type="Pfam" id="PF04055">
    <property type="entry name" value="Radical_SAM"/>
    <property type="match status" value="1"/>
</dbReference>
<dbReference type="OMA" id="TMANIPW"/>
<dbReference type="InterPro" id="IPR034556">
    <property type="entry name" value="tRNA_wybutosine-synthase"/>
</dbReference>
<organism evidence="20 21">
    <name type="scientific">Spizellomyces punctatus (strain DAOM BR117)</name>
    <dbReference type="NCBI Taxonomy" id="645134"/>
    <lineage>
        <taxon>Eukaryota</taxon>
        <taxon>Fungi</taxon>
        <taxon>Fungi incertae sedis</taxon>
        <taxon>Chytridiomycota</taxon>
        <taxon>Chytridiomycota incertae sedis</taxon>
        <taxon>Chytridiomycetes</taxon>
        <taxon>Spizellomycetales</taxon>
        <taxon>Spizellomycetaceae</taxon>
        <taxon>Spizellomyces</taxon>
    </lineage>
</organism>
<dbReference type="Proteomes" id="UP000053201">
    <property type="component" value="Unassembled WGS sequence"/>
</dbReference>
<feature type="compositionally biased region" description="Polar residues" evidence="17">
    <location>
        <begin position="106"/>
        <end position="118"/>
    </location>
</feature>
<evidence type="ECO:0000256" key="5">
    <source>
        <dbReference type="ARBA" id="ARBA00022485"/>
    </source>
</evidence>
<comment type="catalytic activity">
    <reaction evidence="14">
        <text>N(1)-methylguanosine(37) in tRNA(Phe) + pyruvate + S-adenosyl-L-methionine = 4-demethylwyosine(37) in tRNA(Phe) + 5'-deoxyadenosine + L-methionine + CO2 + H2O</text>
        <dbReference type="Rhea" id="RHEA:36347"/>
        <dbReference type="Rhea" id="RHEA-COMP:10164"/>
        <dbReference type="Rhea" id="RHEA-COMP:10165"/>
        <dbReference type="ChEBI" id="CHEBI:15361"/>
        <dbReference type="ChEBI" id="CHEBI:15377"/>
        <dbReference type="ChEBI" id="CHEBI:16526"/>
        <dbReference type="ChEBI" id="CHEBI:17319"/>
        <dbReference type="ChEBI" id="CHEBI:57844"/>
        <dbReference type="ChEBI" id="CHEBI:59789"/>
        <dbReference type="ChEBI" id="CHEBI:64315"/>
        <dbReference type="ChEBI" id="CHEBI:73542"/>
        <dbReference type="EC" id="4.1.3.44"/>
    </reaction>
</comment>
<dbReference type="PRINTS" id="PR00369">
    <property type="entry name" value="FLAVODOXIN"/>
</dbReference>
<evidence type="ECO:0000313" key="21">
    <source>
        <dbReference type="Proteomes" id="UP000053201"/>
    </source>
</evidence>
<dbReference type="EMBL" id="KQ257468">
    <property type="protein sequence ID" value="KNC96529.1"/>
    <property type="molecule type" value="Genomic_DNA"/>
</dbReference>
<dbReference type="InterPro" id="IPR013917">
    <property type="entry name" value="tRNA_wybutosine-synth"/>
</dbReference>
<evidence type="ECO:0000256" key="12">
    <source>
        <dbReference type="ARBA" id="ARBA00023239"/>
    </source>
</evidence>
<keyword evidence="7" id="KW-0819">tRNA processing</keyword>
<evidence type="ECO:0000256" key="4">
    <source>
        <dbReference type="ARBA" id="ARBA00012821"/>
    </source>
</evidence>
<feature type="region of interest" description="Disordered" evidence="17">
    <location>
        <begin position="37"/>
        <end position="81"/>
    </location>
</feature>
<dbReference type="Gene3D" id="3.20.20.70">
    <property type="entry name" value="Aldolase class I"/>
    <property type="match status" value="1"/>
</dbReference>
<dbReference type="SFLD" id="SFLDF00284">
    <property type="entry name" value="tRNA_wybutosine-synthesizing"/>
    <property type="match status" value="1"/>
</dbReference>
<evidence type="ECO:0000313" key="20">
    <source>
        <dbReference type="EMBL" id="KNC96529.1"/>
    </source>
</evidence>
<dbReference type="eggNOG" id="KOG1160">
    <property type="taxonomic scope" value="Eukaryota"/>
</dbReference>
<evidence type="ECO:0000256" key="6">
    <source>
        <dbReference type="ARBA" id="ARBA00022691"/>
    </source>
</evidence>
<dbReference type="PROSITE" id="PS51918">
    <property type="entry name" value="RADICAL_SAM"/>
    <property type="match status" value="1"/>
</dbReference>
<dbReference type="GO" id="GO:0051539">
    <property type="term" value="F:4 iron, 4 sulfur cluster binding"/>
    <property type="evidence" value="ECO:0007669"/>
    <property type="project" value="UniProtKB-KW"/>
</dbReference>
<dbReference type="SUPFAM" id="SSF102114">
    <property type="entry name" value="Radical SAM enzymes"/>
    <property type="match status" value="1"/>
</dbReference>
<dbReference type="PANTHER" id="PTHR13930">
    <property type="entry name" value="S-ADENOSYL-L-METHIONINE-DEPENDENT TRNA 4-DEMETHYLWYOSINE SYNTHASE"/>
    <property type="match status" value="1"/>
</dbReference>
<evidence type="ECO:0000259" key="19">
    <source>
        <dbReference type="PROSITE" id="PS51918"/>
    </source>
</evidence>
<keyword evidence="10" id="KW-0408">Iron</keyword>
<feature type="domain" description="Flavodoxin-like" evidence="18">
    <location>
        <begin position="142"/>
        <end position="293"/>
    </location>
</feature>
<comment type="similarity">
    <text evidence="3">Belongs to the TYW1 family.</text>
</comment>
<dbReference type="OrthoDB" id="271553at2759"/>
<dbReference type="InterPro" id="IPR008254">
    <property type="entry name" value="Flavodoxin/NO_synth"/>
</dbReference>
<dbReference type="RefSeq" id="XP_016604569.1">
    <property type="nucleotide sequence ID" value="XM_016756272.1"/>
</dbReference>
<dbReference type="Gene3D" id="3.40.50.360">
    <property type="match status" value="1"/>
</dbReference>
<dbReference type="InterPro" id="IPR029039">
    <property type="entry name" value="Flavoprotein-like_sf"/>
</dbReference>
<sequence length="767" mass="86932">MSFILSLLDVTSWSAPSWILVATLLFALWTVNRQTLSPSKVEKSRDQTPVNPTANGGQSKIKSYSTRPKQRRAKKGDTSGEVTGGCCNVEEDEGCCSSNAGESCCKSSSKPATPTSETAIPIENVPDREDTEEIDDEKRITLKILFATQTRTSRTLSYRLKELVEANVPLVKEVEVLNIADYENEDLMTEKSPVVFFLSTYTEGSPTEDAAWFYQWLEDTRFDHRVNKQCMKSLRFAVFGLGDSVYEENYCTVAKRVDKWIGELAGRRICPLALGDKSDDTEHQFITWTKLFLSRINGVANHLSIAGEDNLDDFVEEGDYESSEEEEEEAATGSGDELMDLEDMGAMAAKIKSAKQQRTEEEAALSSNKGGPKRRIGTKDAEERPEKLIKEMVTPMLRKSLEKQGYKIVGTHSGVKICRWTKSMLRGRGGCYKHTFYGIESHRCMETTPSLACANKCVFCWRQHTNPVGTEWRWKMDDAVDIVDGAMDNHYKMIKQLKGVPGVKPERFEEAFTIKHCALSLVGEPIMYPKINEYVDILHSRNVSSFLVTNAQFPDAIENLKPVTQLYVSIDAGTKEDLKKIDRPLFRDYWERFLACLDALGKKGQRTVYRLTLVKDKNDSTLDSYVTLISRGNPDFIEVKGVTYCGFSGASHLTMKNVPYHHEVLTFCKDLCERLGGKYEVACVHEHSCSVLIADKARYYKDGGWWTWIDYNRFFELIREGKPFTSEDYMERTPDWGVVGDERGGFDPEETRFYRKGRIPAGEEGQR</sequence>
<dbReference type="FunCoup" id="A0A0L0H6C9">
    <property type="interactions" value="351"/>
</dbReference>
<dbReference type="STRING" id="645134.A0A0L0H6C9"/>
<accession>A0A0L0H6C9</accession>
<dbReference type="VEuPathDB" id="FungiDB:SPPG_08117"/>
<dbReference type="PROSITE" id="PS50902">
    <property type="entry name" value="FLAVODOXIN_LIKE"/>
    <property type="match status" value="1"/>
</dbReference>
<dbReference type="CDD" id="cd01335">
    <property type="entry name" value="Radical_SAM"/>
    <property type="match status" value="1"/>
</dbReference>
<proteinExistence type="inferred from homology"/>
<evidence type="ECO:0000256" key="10">
    <source>
        <dbReference type="ARBA" id="ARBA00023004"/>
    </source>
</evidence>
<keyword evidence="11" id="KW-0411">Iron-sulfur</keyword>
<dbReference type="SFLD" id="SFLDG01071">
    <property type="entry name" value="tRNA_wybutosine-synthesizing"/>
    <property type="match status" value="1"/>
</dbReference>
<dbReference type="Pfam" id="PF00258">
    <property type="entry name" value="Flavodoxin_1"/>
    <property type="match status" value="1"/>
</dbReference>
<feature type="region of interest" description="Disordered" evidence="17">
    <location>
        <begin position="354"/>
        <end position="382"/>
    </location>
</feature>
<dbReference type="SUPFAM" id="SSF52218">
    <property type="entry name" value="Flavoproteins"/>
    <property type="match status" value="1"/>
</dbReference>
<evidence type="ECO:0000256" key="15">
    <source>
        <dbReference type="ARBA" id="ARBA00071388"/>
    </source>
</evidence>
<evidence type="ECO:0000256" key="16">
    <source>
        <dbReference type="ARBA" id="ARBA00077859"/>
    </source>
</evidence>
<evidence type="ECO:0000256" key="8">
    <source>
        <dbReference type="ARBA" id="ARBA00022723"/>
    </source>
</evidence>
<name>A0A0L0H6C9_SPIPD</name>
<gene>
    <name evidence="20" type="ORF">SPPG_08117</name>
</gene>
<dbReference type="InterPro" id="IPR058240">
    <property type="entry name" value="rSAM_sf"/>
</dbReference>
<comment type="pathway">
    <text evidence="2">tRNA modification; wybutosine-tRNA(Phe) biosynthesis.</text>
</comment>
<keyword evidence="21" id="KW-1185">Reference proteome</keyword>
<dbReference type="GO" id="GO:0010181">
    <property type="term" value="F:FMN binding"/>
    <property type="evidence" value="ECO:0007669"/>
    <property type="project" value="InterPro"/>
</dbReference>
<dbReference type="SFLD" id="SFLDS00029">
    <property type="entry name" value="Radical_SAM"/>
    <property type="match status" value="1"/>
</dbReference>
<feature type="domain" description="Radical SAM core" evidence="19">
    <location>
        <begin position="437"/>
        <end position="678"/>
    </location>
</feature>
<feature type="region of interest" description="Disordered" evidence="17">
    <location>
        <begin position="317"/>
        <end position="336"/>
    </location>
</feature>
<dbReference type="InterPro" id="IPR013785">
    <property type="entry name" value="Aldolase_TIM"/>
</dbReference>
<evidence type="ECO:0000256" key="7">
    <source>
        <dbReference type="ARBA" id="ARBA00022694"/>
    </source>
</evidence>
<dbReference type="FunFam" id="3.20.20.70:FF:000196">
    <property type="entry name" value="S-adenosyl-L-methionine-dependent tRNA 4-demethylwyosine synthase"/>
    <property type="match status" value="1"/>
</dbReference>
<evidence type="ECO:0000256" key="11">
    <source>
        <dbReference type="ARBA" id="ARBA00023014"/>
    </source>
</evidence>
<evidence type="ECO:0000256" key="17">
    <source>
        <dbReference type="SAM" id="MobiDB-lite"/>
    </source>
</evidence>
<evidence type="ECO:0000256" key="13">
    <source>
        <dbReference type="ARBA" id="ARBA00025368"/>
    </source>
</evidence>
<evidence type="ECO:0000256" key="9">
    <source>
        <dbReference type="ARBA" id="ARBA00022741"/>
    </source>
</evidence>
<keyword evidence="5" id="KW-0004">4Fe-4S</keyword>
<keyword evidence="6" id="KW-0949">S-adenosyl-L-methionine</keyword>
<evidence type="ECO:0000256" key="2">
    <source>
        <dbReference type="ARBA" id="ARBA00004797"/>
    </source>
</evidence>
<dbReference type="Pfam" id="PF08608">
    <property type="entry name" value="Wyosine_form"/>
    <property type="match status" value="1"/>
</dbReference>
<protein>
    <recommendedName>
        <fullName evidence="15">S-adenosyl-L-methionine-dependent tRNA 4-demethylwyosine synthase</fullName>
        <ecNumber evidence="4">4.1.3.44</ecNumber>
    </recommendedName>
    <alternativeName>
        <fullName evidence="16">tRNA wybutosine-synthesizing protein 1</fullName>
    </alternativeName>
</protein>
<dbReference type="EC" id="4.1.3.44" evidence="4"/>
<dbReference type="InParanoid" id="A0A0L0H6C9"/>
<comment type="function">
    <text evidence="13">Probable component of the wybutosine biosynthesis pathway. Wybutosine is a hyper modified guanosine with a tricyclic base found at the 3'-position adjacent to the anticodon of eukaryotic phenylalanine tRNA. Catalyzes the condensation of N-methylguanine with 2 carbon atoms from pyruvate to form the tricyclic 4-demethylwyosine, an intermediate in wybutosine biosynthesis.</text>
</comment>
<evidence type="ECO:0000256" key="14">
    <source>
        <dbReference type="ARBA" id="ARBA00049466"/>
    </source>
</evidence>
<dbReference type="UniPathway" id="UPA00375"/>
<feature type="region of interest" description="Disordered" evidence="17">
    <location>
        <begin position="106"/>
        <end position="134"/>
    </location>
</feature>
<dbReference type="GO" id="GO:1904047">
    <property type="term" value="F:S-adenosyl-L-methionine binding"/>
    <property type="evidence" value="ECO:0007669"/>
    <property type="project" value="EnsemblFungi"/>
</dbReference>
<reference evidence="20 21" key="1">
    <citation type="submission" date="2009-08" db="EMBL/GenBank/DDBJ databases">
        <title>The Genome Sequence of Spizellomyces punctatus strain DAOM BR117.</title>
        <authorList>
            <consortium name="The Broad Institute Genome Sequencing Platform"/>
            <person name="Russ C."/>
            <person name="Cuomo C."/>
            <person name="Shea T."/>
            <person name="Young S.K."/>
            <person name="Zeng Q."/>
            <person name="Koehrsen M."/>
            <person name="Haas B."/>
            <person name="Borodovsky M."/>
            <person name="Guigo R."/>
            <person name="Alvarado L."/>
            <person name="Berlin A."/>
            <person name="Bochicchio J."/>
            <person name="Borenstein D."/>
            <person name="Chapman S."/>
            <person name="Chen Z."/>
            <person name="Engels R."/>
            <person name="Freedman E."/>
            <person name="Gellesch M."/>
            <person name="Goldberg J."/>
            <person name="Griggs A."/>
            <person name="Gujja S."/>
            <person name="Heiman D."/>
            <person name="Hepburn T."/>
            <person name="Howarth C."/>
            <person name="Jen D."/>
            <person name="Larson L."/>
            <person name="Lewis B."/>
            <person name="Mehta T."/>
            <person name="Park D."/>
            <person name="Pearson M."/>
            <person name="Roberts A."/>
            <person name="Saif S."/>
            <person name="Shenoy N."/>
            <person name="Sisk P."/>
            <person name="Stolte C."/>
            <person name="Sykes S."/>
            <person name="Thomson T."/>
            <person name="Walk T."/>
            <person name="White J."/>
            <person name="Yandava C."/>
            <person name="Burger G."/>
            <person name="Gray M.W."/>
            <person name="Holland P.W.H."/>
            <person name="King N."/>
            <person name="Lang F.B.F."/>
            <person name="Roger A.J."/>
            <person name="Ruiz-Trillo I."/>
            <person name="Lander E."/>
            <person name="Nusbaum C."/>
        </authorList>
    </citation>
    <scope>NUCLEOTIDE SEQUENCE [LARGE SCALE GENOMIC DNA]</scope>
    <source>
        <strain evidence="20 21">DAOM BR117</strain>
    </source>
</reference>
<evidence type="ECO:0000259" key="18">
    <source>
        <dbReference type="PROSITE" id="PS50902"/>
    </source>
</evidence>
<evidence type="ECO:0000256" key="1">
    <source>
        <dbReference type="ARBA" id="ARBA00001966"/>
    </source>
</evidence>
<dbReference type="InterPro" id="IPR001094">
    <property type="entry name" value="Flavdoxin-like"/>
</dbReference>
<comment type="cofactor">
    <cofactor evidence="1">
        <name>[4Fe-4S] cluster</name>
        <dbReference type="ChEBI" id="CHEBI:49883"/>
    </cofactor>
</comment>
<dbReference type="GO" id="GO:0102521">
    <property type="term" value="F:tRNA-4-demethylwyosine synthase activity"/>
    <property type="evidence" value="ECO:0007669"/>
    <property type="project" value="UniProtKB-EC"/>
</dbReference>
<feature type="compositionally biased region" description="Polar residues" evidence="17">
    <location>
        <begin position="47"/>
        <end position="67"/>
    </location>
</feature>
<keyword evidence="12" id="KW-0456">Lyase</keyword>
<dbReference type="GO" id="GO:0031591">
    <property type="term" value="P:wybutosine biosynthetic process"/>
    <property type="evidence" value="ECO:0007669"/>
    <property type="project" value="EnsemblFungi"/>
</dbReference>
<keyword evidence="9" id="KW-0547">Nucleotide-binding</keyword>
<dbReference type="GO" id="GO:0046872">
    <property type="term" value="F:metal ion binding"/>
    <property type="evidence" value="ECO:0007669"/>
    <property type="project" value="UniProtKB-KW"/>
</dbReference>
<evidence type="ECO:0000256" key="3">
    <source>
        <dbReference type="ARBA" id="ARBA00010115"/>
    </source>
</evidence>
<dbReference type="AlphaFoldDB" id="A0A0L0H6C9"/>
<dbReference type="InterPro" id="IPR007197">
    <property type="entry name" value="rSAM"/>
</dbReference>
<dbReference type="GeneID" id="27691294"/>
<keyword evidence="8" id="KW-0479">Metal-binding</keyword>
<dbReference type="PANTHER" id="PTHR13930:SF0">
    <property type="entry name" value="S-ADENOSYL-L-METHIONINE-DEPENDENT TRNA 4-DEMETHYLWYOSINE SYNTHASE TYW1-RELATED"/>
    <property type="match status" value="1"/>
</dbReference>
<feature type="compositionally biased region" description="Acidic residues" evidence="17">
    <location>
        <begin position="317"/>
        <end position="330"/>
    </location>
</feature>